<evidence type="ECO:0000313" key="5">
    <source>
        <dbReference type="Proteomes" id="UP000273022"/>
    </source>
</evidence>
<evidence type="ECO:0000313" key="4">
    <source>
        <dbReference type="EMBL" id="RJY13207.1"/>
    </source>
</evidence>
<dbReference type="InterPro" id="IPR001647">
    <property type="entry name" value="HTH_TetR"/>
</dbReference>
<dbReference type="Pfam" id="PF00440">
    <property type="entry name" value="TetR_N"/>
    <property type="match status" value="1"/>
</dbReference>
<keyword evidence="5" id="KW-1185">Reference proteome</keyword>
<organism evidence="4 5">
    <name type="scientific">Parashewanella spongiae</name>
    <dbReference type="NCBI Taxonomy" id="342950"/>
    <lineage>
        <taxon>Bacteria</taxon>
        <taxon>Pseudomonadati</taxon>
        <taxon>Pseudomonadota</taxon>
        <taxon>Gammaproteobacteria</taxon>
        <taxon>Alteromonadales</taxon>
        <taxon>Shewanellaceae</taxon>
        <taxon>Parashewanella</taxon>
    </lineage>
</organism>
<comment type="caution">
    <text evidence="4">The sequence shown here is derived from an EMBL/GenBank/DDBJ whole genome shotgun (WGS) entry which is preliminary data.</text>
</comment>
<dbReference type="EMBL" id="QYYH01000067">
    <property type="protein sequence ID" value="RJY13207.1"/>
    <property type="molecule type" value="Genomic_DNA"/>
</dbReference>
<dbReference type="RefSeq" id="WP_121853794.1">
    <property type="nucleotide sequence ID" value="NZ_CP037952.1"/>
</dbReference>
<keyword evidence="1 2" id="KW-0238">DNA-binding</keyword>
<evidence type="ECO:0000259" key="3">
    <source>
        <dbReference type="PROSITE" id="PS50977"/>
    </source>
</evidence>
<sequence>MCPAPKYSLEQQAEMINRAAVSVIEKSSLLDFKMTAIAKEAGLSVGSLYKYVQTKEDVIMALACDMFEHFHGVATQIYQQPLTMPQKMMSFMLLVPEKSQKYSFDLDLEILATSEPVLRRSSSRWKTQMLAFEDKMESLCQSKTRECFESGEYLGEDETEIQELSVGNWAMSMGFKQIRNHQGFMNEHCQLGKESVICQLSEHSIKAMMHYLNAYPWKYPLTESAIEETKISLSKLGLC</sequence>
<proteinExistence type="predicted"/>
<accession>A0A3A6TP13</accession>
<gene>
    <name evidence="4" type="ORF">D5R81_11565</name>
</gene>
<dbReference type="InterPro" id="IPR009057">
    <property type="entry name" value="Homeodomain-like_sf"/>
</dbReference>
<dbReference type="Gene3D" id="1.10.357.10">
    <property type="entry name" value="Tetracycline Repressor, domain 2"/>
    <property type="match status" value="1"/>
</dbReference>
<protein>
    <submittedName>
        <fullName evidence="4">TetR/AcrR family transcriptional regulator</fullName>
    </submittedName>
</protein>
<dbReference type="PROSITE" id="PS50977">
    <property type="entry name" value="HTH_TETR_2"/>
    <property type="match status" value="1"/>
</dbReference>
<dbReference type="Proteomes" id="UP000273022">
    <property type="component" value="Unassembled WGS sequence"/>
</dbReference>
<evidence type="ECO:0000256" key="2">
    <source>
        <dbReference type="PROSITE-ProRule" id="PRU00335"/>
    </source>
</evidence>
<dbReference type="GO" id="GO:0003677">
    <property type="term" value="F:DNA binding"/>
    <property type="evidence" value="ECO:0007669"/>
    <property type="project" value="UniProtKB-UniRule"/>
</dbReference>
<dbReference type="SUPFAM" id="SSF46689">
    <property type="entry name" value="Homeodomain-like"/>
    <property type="match status" value="1"/>
</dbReference>
<dbReference type="OrthoDB" id="5918833at2"/>
<feature type="DNA-binding region" description="H-T-H motif" evidence="2">
    <location>
        <begin position="33"/>
        <end position="52"/>
    </location>
</feature>
<reference evidence="4 5" key="1">
    <citation type="submission" date="2018-09" db="EMBL/GenBank/DDBJ databases">
        <title>Phylogeny of the Shewanellaceae, and recommendation for two new genera, Pseudoshewanella and Parashewanella.</title>
        <authorList>
            <person name="Wang G."/>
        </authorList>
    </citation>
    <scope>NUCLEOTIDE SEQUENCE [LARGE SCALE GENOMIC DNA]</scope>
    <source>
        <strain evidence="4 5">KCTC 22492</strain>
    </source>
</reference>
<dbReference type="AlphaFoldDB" id="A0A3A6TP13"/>
<name>A0A3A6TP13_9GAMM</name>
<feature type="domain" description="HTH tetR-type" evidence="3">
    <location>
        <begin position="10"/>
        <end position="70"/>
    </location>
</feature>
<evidence type="ECO:0000256" key="1">
    <source>
        <dbReference type="ARBA" id="ARBA00023125"/>
    </source>
</evidence>